<dbReference type="GO" id="GO:0003723">
    <property type="term" value="F:RNA binding"/>
    <property type="evidence" value="ECO:0007669"/>
    <property type="project" value="UniProtKB-UniRule"/>
</dbReference>
<keyword evidence="3" id="KW-0677">Repeat</keyword>
<feature type="domain" description="RRM" evidence="8">
    <location>
        <begin position="2"/>
        <end position="73"/>
    </location>
</feature>
<keyword evidence="6" id="KW-0694">RNA-binding</keyword>
<dbReference type="PROSITE" id="PS50084">
    <property type="entry name" value="KH_TYPE_1"/>
    <property type="match status" value="4"/>
</dbReference>
<feature type="domain" description="RRM" evidence="8">
    <location>
        <begin position="80"/>
        <end position="154"/>
    </location>
</feature>
<evidence type="ECO:0000256" key="2">
    <source>
        <dbReference type="ARBA" id="ARBA00022448"/>
    </source>
</evidence>
<keyword evidence="10" id="KW-1185">Reference proteome</keyword>
<dbReference type="CDD" id="cd12358">
    <property type="entry name" value="RRM1_VICKZ"/>
    <property type="match status" value="1"/>
</dbReference>
<dbReference type="CDD" id="cd22401">
    <property type="entry name" value="KH-I_IGF2BP_rpt2"/>
    <property type="match status" value="1"/>
</dbReference>
<evidence type="ECO:0000256" key="6">
    <source>
        <dbReference type="PROSITE-ProRule" id="PRU00176"/>
    </source>
</evidence>
<dbReference type="GO" id="GO:0051028">
    <property type="term" value="P:mRNA transport"/>
    <property type="evidence" value="ECO:0007669"/>
    <property type="project" value="UniProtKB-KW"/>
</dbReference>
<dbReference type="PROSITE" id="PS50102">
    <property type="entry name" value="RRM"/>
    <property type="match status" value="2"/>
</dbReference>
<evidence type="ECO:0000256" key="4">
    <source>
        <dbReference type="ARBA" id="ARBA00022816"/>
    </source>
</evidence>
<organism evidence="9 10">
    <name type="scientific">Ridgeia piscesae</name>
    <name type="common">Tubeworm</name>
    <dbReference type="NCBI Taxonomy" id="27915"/>
    <lineage>
        <taxon>Eukaryota</taxon>
        <taxon>Metazoa</taxon>
        <taxon>Spiralia</taxon>
        <taxon>Lophotrochozoa</taxon>
        <taxon>Annelida</taxon>
        <taxon>Polychaeta</taxon>
        <taxon>Sedentaria</taxon>
        <taxon>Canalipalpata</taxon>
        <taxon>Sabellida</taxon>
        <taxon>Siboglinidae</taxon>
        <taxon>Ridgeia</taxon>
    </lineage>
</organism>
<evidence type="ECO:0000313" key="9">
    <source>
        <dbReference type="EMBL" id="KAK2188186.1"/>
    </source>
</evidence>
<evidence type="ECO:0000256" key="3">
    <source>
        <dbReference type="ARBA" id="ARBA00022737"/>
    </source>
</evidence>
<evidence type="ECO:0000256" key="1">
    <source>
        <dbReference type="ARBA" id="ARBA00009094"/>
    </source>
</evidence>
<dbReference type="SUPFAM" id="SSF54928">
    <property type="entry name" value="RNA-binding domain, RBD"/>
    <property type="match status" value="1"/>
</dbReference>
<dbReference type="Gene3D" id="3.30.1370.10">
    <property type="entry name" value="K Homology domain, type 1"/>
    <property type="match status" value="2"/>
</dbReference>
<dbReference type="Pfam" id="PF00013">
    <property type="entry name" value="KH_1"/>
    <property type="match status" value="4"/>
</dbReference>
<keyword evidence="2" id="KW-0813">Transport</keyword>
<dbReference type="PANTHER" id="PTHR10288">
    <property type="entry name" value="KH DOMAIN CONTAINING RNA BINDING PROTEIN"/>
    <property type="match status" value="1"/>
</dbReference>
<evidence type="ECO:0000256" key="5">
    <source>
        <dbReference type="ARBA" id="ARBA00022845"/>
    </source>
</evidence>
<dbReference type="Proteomes" id="UP001209878">
    <property type="component" value="Unassembled WGS sequence"/>
</dbReference>
<dbReference type="CDD" id="cd22400">
    <property type="entry name" value="KH-I_IGF2BP_rpt1"/>
    <property type="match status" value="1"/>
</dbReference>
<comment type="similarity">
    <text evidence="1">Belongs to the RRM IMP/VICKZ family.</text>
</comment>
<evidence type="ECO:0000256" key="7">
    <source>
        <dbReference type="SAM" id="MobiDB-lite"/>
    </source>
</evidence>
<dbReference type="InterPro" id="IPR012677">
    <property type="entry name" value="Nucleotide-bd_a/b_plait_sf"/>
</dbReference>
<dbReference type="InterPro" id="IPR004087">
    <property type="entry name" value="KH_dom"/>
</dbReference>
<feature type="compositionally biased region" description="Low complexity" evidence="7">
    <location>
        <begin position="553"/>
        <end position="567"/>
    </location>
</feature>
<dbReference type="EMBL" id="JAODUO010000141">
    <property type="protein sequence ID" value="KAK2188186.1"/>
    <property type="molecule type" value="Genomic_DNA"/>
</dbReference>
<dbReference type="SMART" id="SM00360">
    <property type="entry name" value="RRM"/>
    <property type="match status" value="2"/>
</dbReference>
<dbReference type="InterPro" id="IPR035979">
    <property type="entry name" value="RBD_domain_sf"/>
</dbReference>
<dbReference type="SUPFAM" id="SSF54791">
    <property type="entry name" value="Eukaryotic type KH-domain (KH-domain type I)"/>
    <property type="match status" value="4"/>
</dbReference>
<evidence type="ECO:0000259" key="8">
    <source>
        <dbReference type="PROSITE" id="PS50102"/>
    </source>
</evidence>
<sequence length="591" mass="65294">MFRAYVGNLDSRVTEETLHSLFEEHDLGPSNVVLKRGYAFVDCPDQILLDKAIDELNGFNLMGSVMQVEPSTMSRRRRSNRIQIRNLPPQTNKEDIEQLVGTFGTIQRCELVPNSLDSTVNVTYETPEQAQQAVEQLNDYEYQGVAIKVDFGNNNGRFYRNRPRNMGGNNNRGTGYPLRILVPSDFVGAIIGRKGQTIRNITTQCKARVDVHGKENSGLLEKVISIYGQPANCTNACKEILKVMQQEATATNRGEIMLKMLADDRYCGRIIGKEGKVIKKIREDTDTKITVSNVQEVAALYPDRVITIKGSLENMSAAETAISNKLRECYEKEMQAPTPGNMMMQGGGGMSGMPMMPGGVYGMRPNPYGVMQGQGSYYQNMYGGPVPPHAVQQPQTDVCQISVPNSAVGAIIGAGGSNIKQIIRDSNAFVTIEPKRDDDPNPASERIVTIKGIPDAIWRANYFIFEKLKQEGFSGNDDVRLRTAITVPRNMVGRVIGKAGKNVRETQRATGAMIKLPEDQNNQGDEVVVEIFGNFMATQNAQSRIRALVYQGQQQQQQQQGVVPPQQNGGGPVNGAPPQRRRTPPQREPAI</sequence>
<dbReference type="Gene3D" id="3.30.70.330">
    <property type="match status" value="2"/>
</dbReference>
<dbReference type="CDD" id="cd22403">
    <property type="entry name" value="KH-I_IGF2BP_rpt4"/>
    <property type="match status" value="1"/>
</dbReference>
<dbReference type="InterPro" id="IPR036612">
    <property type="entry name" value="KH_dom_type_1_sf"/>
</dbReference>
<dbReference type="InterPro" id="IPR000504">
    <property type="entry name" value="RRM_dom"/>
</dbReference>
<dbReference type="InterPro" id="IPR004088">
    <property type="entry name" value="KH_dom_type_1"/>
</dbReference>
<reference evidence="9" key="1">
    <citation type="journal article" date="2023" name="Mol. Biol. Evol.">
        <title>Third-Generation Sequencing Reveals the Adaptive Role of the Epigenome in Three Deep-Sea Polychaetes.</title>
        <authorList>
            <person name="Perez M."/>
            <person name="Aroh O."/>
            <person name="Sun Y."/>
            <person name="Lan Y."/>
            <person name="Juniper S.K."/>
            <person name="Young C.R."/>
            <person name="Angers B."/>
            <person name="Qian P.Y."/>
        </authorList>
    </citation>
    <scope>NUCLEOTIDE SEQUENCE</scope>
    <source>
        <strain evidence="9">R07B-5</strain>
    </source>
</reference>
<keyword evidence="4" id="KW-0509">mRNA transport</keyword>
<protein>
    <recommendedName>
        <fullName evidence="8">RRM domain-containing protein</fullName>
    </recommendedName>
</protein>
<dbReference type="GO" id="GO:0006417">
    <property type="term" value="P:regulation of translation"/>
    <property type="evidence" value="ECO:0007669"/>
    <property type="project" value="UniProtKB-KW"/>
</dbReference>
<gene>
    <name evidence="9" type="ORF">NP493_142g04059</name>
</gene>
<comment type="caution">
    <text evidence="9">The sequence shown here is derived from an EMBL/GenBank/DDBJ whole genome shotgun (WGS) entry which is preliminary data.</text>
</comment>
<name>A0AAD9P543_RIDPI</name>
<dbReference type="Gene3D" id="3.30.310.210">
    <property type="match status" value="1"/>
</dbReference>
<evidence type="ECO:0000313" key="10">
    <source>
        <dbReference type="Proteomes" id="UP001209878"/>
    </source>
</evidence>
<proteinExistence type="inferred from homology"/>
<dbReference type="SMART" id="SM00322">
    <property type="entry name" value="KH"/>
    <property type="match status" value="4"/>
</dbReference>
<keyword evidence="5" id="KW-0810">Translation regulation</keyword>
<accession>A0AAD9P543</accession>
<dbReference type="CDD" id="cd22437">
    <property type="entry name" value="KH-I_BTR1_rpt2"/>
    <property type="match status" value="1"/>
</dbReference>
<dbReference type="Pfam" id="PF00076">
    <property type="entry name" value="RRM_1"/>
    <property type="match status" value="2"/>
</dbReference>
<feature type="region of interest" description="Disordered" evidence="7">
    <location>
        <begin position="553"/>
        <end position="591"/>
    </location>
</feature>
<dbReference type="AlphaFoldDB" id="A0AAD9P543"/>